<keyword evidence="1" id="KW-0614">Plasmid</keyword>
<dbReference type="Gene3D" id="6.10.250.730">
    <property type="match status" value="1"/>
</dbReference>
<sequence length="86" mass="9531">MDKVIEVDFKVTWQAPVFVRIGNGFRERVDGPDAALEALAHRWPECRSEVYGEAKLRCLEALVQHGSAETARSRFIEAAIAAGVFA</sequence>
<protein>
    <submittedName>
        <fullName evidence="1">DUF982 domain-containing protein</fullName>
    </submittedName>
</protein>
<evidence type="ECO:0000313" key="1">
    <source>
        <dbReference type="EMBL" id="QKK20441.1"/>
    </source>
</evidence>
<keyword evidence="2" id="KW-1185">Reference proteome</keyword>
<dbReference type="InterPro" id="IPR010385">
    <property type="entry name" value="DUF982"/>
</dbReference>
<organism evidence="1 2">
    <name type="scientific">Rhizobium indicum</name>
    <dbReference type="NCBI Taxonomy" id="2583231"/>
    <lineage>
        <taxon>Bacteria</taxon>
        <taxon>Pseudomonadati</taxon>
        <taxon>Pseudomonadota</taxon>
        <taxon>Alphaproteobacteria</taxon>
        <taxon>Hyphomicrobiales</taxon>
        <taxon>Rhizobiaceae</taxon>
        <taxon>Rhizobium/Agrobacterium group</taxon>
        <taxon>Rhizobium</taxon>
    </lineage>
</organism>
<accession>A0ABX6PP79</accession>
<dbReference type="Pfam" id="PF06169">
    <property type="entry name" value="DUF982"/>
    <property type="match status" value="1"/>
</dbReference>
<evidence type="ECO:0000313" key="2">
    <source>
        <dbReference type="Proteomes" id="UP000305673"/>
    </source>
</evidence>
<gene>
    <name evidence="1" type="ORF">FFM53_029055</name>
</gene>
<reference evidence="1 2" key="1">
    <citation type="submission" date="2020-05" db="EMBL/GenBank/DDBJ databases">
        <title>Genome sequences of pea root nodulating Rhizobium spp.</title>
        <authorList>
            <person name="Rahi P."/>
        </authorList>
    </citation>
    <scope>NUCLEOTIDE SEQUENCE [LARGE SCALE GENOMIC DNA]</scope>
    <source>
        <strain evidence="2">JKLM 12A2</strain>
        <plasmid evidence="1 2">pPR12A201</plasmid>
    </source>
</reference>
<geneLocation type="plasmid" evidence="1 2">
    <name>pPR12A201</name>
</geneLocation>
<name>A0ABX6PP79_9HYPH</name>
<dbReference type="RefSeq" id="WP_138391072.1">
    <property type="nucleotide sequence ID" value="NZ_CP054022.1"/>
</dbReference>
<dbReference type="EMBL" id="CP054022">
    <property type="protein sequence ID" value="QKK20441.1"/>
    <property type="molecule type" value="Genomic_DNA"/>
</dbReference>
<proteinExistence type="predicted"/>
<dbReference type="Proteomes" id="UP000305673">
    <property type="component" value="Plasmid pPR12A201"/>
</dbReference>